<feature type="compositionally biased region" description="Basic residues" evidence="1">
    <location>
        <begin position="94"/>
        <end position="106"/>
    </location>
</feature>
<feature type="compositionally biased region" description="Basic and acidic residues" evidence="1">
    <location>
        <begin position="41"/>
        <end position="55"/>
    </location>
</feature>
<reference evidence="3" key="1">
    <citation type="submission" date="2020-07" db="EMBL/GenBank/DDBJ databases">
        <title>The High-quality genome of the commercially important snow crab, Chionoecetes opilio.</title>
        <authorList>
            <person name="Jeong J.-H."/>
            <person name="Ryu S."/>
        </authorList>
    </citation>
    <scope>NUCLEOTIDE SEQUENCE</scope>
    <source>
        <strain evidence="3">MADBK_172401_WGS</strain>
        <tissue evidence="3">Digestive gland</tissue>
    </source>
</reference>
<keyword evidence="4" id="KW-1185">Reference proteome</keyword>
<feature type="region of interest" description="Disordered" evidence="1">
    <location>
        <begin position="1"/>
        <end position="115"/>
    </location>
</feature>
<evidence type="ECO:0000256" key="1">
    <source>
        <dbReference type="SAM" id="MobiDB-lite"/>
    </source>
</evidence>
<evidence type="ECO:0000256" key="2">
    <source>
        <dbReference type="SAM" id="Phobius"/>
    </source>
</evidence>
<feature type="transmembrane region" description="Helical" evidence="2">
    <location>
        <begin position="162"/>
        <end position="181"/>
    </location>
</feature>
<feature type="transmembrane region" description="Helical" evidence="2">
    <location>
        <begin position="128"/>
        <end position="147"/>
    </location>
</feature>
<dbReference type="AlphaFoldDB" id="A0A8J5CZ97"/>
<feature type="compositionally biased region" description="Basic and acidic residues" evidence="1">
    <location>
        <begin position="75"/>
        <end position="93"/>
    </location>
</feature>
<evidence type="ECO:0000313" key="4">
    <source>
        <dbReference type="Proteomes" id="UP000770661"/>
    </source>
</evidence>
<feature type="transmembrane region" description="Helical" evidence="2">
    <location>
        <begin position="188"/>
        <end position="205"/>
    </location>
</feature>
<dbReference type="EMBL" id="JACEEZ010007644">
    <property type="protein sequence ID" value="KAG0723857.1"/>
    <property type="molecule type" value="Genomic_DNA"/>
</dbReference>
<keyword evidence="2" id="KW-0472">Membrane</keyword>
<name>A0A8J5CZ97_CHIOP</name>
<protein>
    <submittedName>
        <fullName evidence="3">Uncharacterized protein</fullName>
    </submittedName>
</protein>
<dbReference type="Proteomes" id="UP000770661">
    <property type="component" value="Unassembled WGS sequence"/>
</dbReference>
<comment type="caution">
    <text evidence="3">The sequence shown here is derived from an EMBL/GenBank/DDBJ whole genome shotgun (WGS) entry which is preliminary data.</text>
</comment>
<gene>
    <name evidence="3" type="ORF">GWK47_041823</name>
</gene>
<evidence type="ECO:0000313" key="3">
    <source>
        <dbReference type="EMBL" id="KAG0723857.1"/>
    </source>
</evidence>
<accession>A0A8J5CZ97</accession>
<keyword evidence="2" id="KW-0812">Transmembrane</keyword>
<sequence length="208" mass="23847">MPEEEEDHSLRRVVVGEEQSYPPEKKAHELHNTYALNTNQTDDKHARQHDDDKYNARARQIDAPPAIPTAPPYQYEEKDADKTIATHGHDKSTPHRRNTNMRKRTTTKTTPSAASSLGKDVGKLVKKLVLTVLALLYVIYFIAVLAIPSEVEKTDYWCHGDGFLVLLTIVVGLGIFYYQVLKVRWGDYLYENVILFLGALFSKVWRHR</sequence>
<keyword evidence="2" id="KW-1133">Transmembrane helix</keyword>
<organism evidence="3 4">
    <name type="scientific">Chionoecetes opilio</name>
    <name type="common">Atlantic snow crab</name>
    <name type="synonym">Cancer opilio</name>
    <dbReference type="NCBI Taxonomy" id="41210"/>
    <lineage>
        <taxon>Eukaryota</taxon>
        <taxon>Metazoa</taxon>
        <taxon>Ecdysozoa</taxon>
        <taxon>Arthropoda</taxon>
        <taxon>Crustacea</taxon>
        <taxon>Multicrustacea</taxon>
        <taxon>Malacostraca</taxon>
        <taxon>Eumalacostraca</taxon>
        <taxon>Eucarida</taxon>
        <taxon>Decapoda</taxon>
        <taxon>Pleocyemata</taxon>
        <taxon>Brachyura</taxon>
        <taxon>Eubrachyura</taxon>
        <taxon>Majoidea</taxon>
        <taxon>Majidae</taxon>
        <taxon>Chionoecetes</taxon>
    </lineage>
</organism>
<proteinExistence type="predicted"/>